<protein>
    <recommendedName>
        <fullName evidence="3">3-methyl-2-oxobutanoate dehydrogenase (2-methylpropanoyl-transferring)</fullName>
        <ecNumber evidence="3">1.2.4.4</ecNumber>
    </recommendedName>
</protein>
<evidence type="ECO:0000259" key="7">
    <source>
        <dbReference type="SMART" id="SM00861"/>
    </source>
</evidence>
<organism evidence="8 9">
    <name type="scientific">Rohdeia mirabilis</name>
    <dbReference type="NCBI Taxonomy" id="2528008"/>
    <lineage>
        <taxon>Bacteria</taxon>
        <taxon>Pseudomonadati</taxon>
        <taxon>Planctomycetota</taxon>
        <taxon>Planctomycetia</taxon>
        <taxon>Planctomycetia incertae sedis</taxon>
        <taxon>Rohdeia</taxon>
    </lineage>
</organism>
<evidence type="ECO:0000313" key="9">
    <source>
        <dbReference type="Proteomes" id="UP000319342"/>
    </source>
</evidence>
<dbReference type="SUPFAM" id="SSF52518">
    <property type="entry name" value="Thiamin diphosphate-binding fold (THDP-binding)"/>
    <property type="match status" value="2"/>
</dbReference>
<dbReference type="SMART" id="SM00861">
    <property type="entry name" value="Transket_pyr"/>
    <property type="match status" value="1"/>
</dbReference>
<evidence type="ECO:0000256" key="2">
    <source>
        <dbReference type="ARBA" id="ARBA00003906"/>
    </source>
</evidence>
<dbReference type="InterPro" id="IPR001017">
    <property type="entry name" value="DH_E1"/>
</dbReference>
<dbReference type="Gene3D" id="3.40.50.920">
    <property type="match status" value="1"/>
</dbReference>
<dbReference type="Pfam" id="PF02779">
    <property type="entry name" value="Transket_pyr"/>
    <property type="match status" value="1"/>
</dbReference>
<comment type="function">
    <text evidence="2">E1 component of the 2-oxoglutarate dehydrogenase (OGDH) complex which catalyzes the decarboxylation of 2-oxoglutarate, the first step in the conversion of 2-oxoglutarate to succinyl-CoA and CO(2).</text>
</comment>
<dbReference type="Pfam" id="PF00676">
    <property type="entry name" value="E1_dh"/>
    <property type="match status" value="1"/>
</dbReference>
<evidence type="ECO:0000256" key="6">
    <source>
        <dbReference type="SAM" id="MobiDB-lite"/>
    </source>
</evidence>
<keyword evidence="5" id="KW-0786">Thiamine pyrophosphate</keyword>
<dbReference type="GO" id="GO:0003863">
    <property type="term" value="F:branched-chain 2-oxo acid dehydrogenase activity"/>
    <property type="evidence" value="ECO:0007669"/>
    <property type="project" value="UniProtKB-EC"/>
</dbReference>
<dbReference type="GO" id="GO:0009083">
    <property type="term" value="P:branched-chain amino acid catabolic process"/>
    <property type="evidence" value="ECO:0007669"/>
    <property type="project" value="TreeGrafter"/>
</dbReference>
<dbReference type="EMBL" id="CP036290">
    <property type="protein sequence ID" value="QDU83519.1"/>
    <property type="molecule type" value="Genomic_DNA"/>
</dbReference>
<dbReference type="InterPro" id="IPR005475">
    <property type="entry name" value="Transketolase-like_Pyr-bd"/>
</dbReference>
<dbReference type="PANTHER" id="PTHR42980">
    <property type="entry name" value="2-OXOISOVALERATE DEHYDROGENASE SUBUNIT BETA-RELATED"/>
    <property type="match status" value="1"/>
</dbReference>
<dbReference type="GO" id="GO:0007584">
    <property type="term" value="P:response to nutrient"/>
    <property type="evidence" value="ECO:0007669"/>
    <property type="project" value="TreeGrafter"/>
</dbReference>
<proteinExistence type="predicted"/>
<evidence type="ECO:0000256" key="1">
    <source>
        <dbReference type="ARBA" id="ARBA00001964"/>
    </source>
</evidence>
<evidence type="ECO:0000256" key="4">
    <source>
        <dbReference type="ARBA" id="ARBA00023002"/>
    </source>
</evidence>
<feature type="region of interest" description="Disordered" evidence="6">
    <location>
        <begin position="20"/>
        <end position="47"/>
    </location>
</feature>
<gene>
    <name evidence="8" type="primary">pdhB</name>
    <name evidence="8" type="ORF">Pla163_06180</name>
</gene>
<comment type="cofactor">
    <cofactor evidence="1">
        <name>thiamine diphosphate</name>
        <dbReference type="ChEBI" id="CHEBI:58937"/>
    </cofactor>
</comment>
<dbReference type="SUPFAM" id="SSF52922">
    <property type="entry name" value="TK C-terminal domain-like"/>
    <property type="match status" value="1"/>
</dbReference>
<dbReference type="PANTHER" id="PTHR42980:SF1">
    <property type="entry name" value="2-OXOISOVALERATE DEHYDROGENASE SUBUNIT BETA, MITOCHONDRIAL"/>
    <property type="match status" value="1"/>
</dbReference>
<evidence type="ECO:0000256" key="3">
    <source>
        <dbReference type="ARBA" id="ARBA00012277"/>
    </source>
</evidence>
<evidence type="ECO:0000256" key="5">
    <source>
        <dbReference type="ARBA" id="ARBA00023052"/>
    </source>
</evidence>
<dbReference type="Pfam" id="PF02780">
    <property type="entry name" value="Transketolase_C"/>
    <property type="match status" value="1"/>
</dbReference>
<dbReference type="InterPro" id="IPR009014">
    <property type="entry name" value="Transketo_C/PFOR_II"/>
</dbReference>
<keyword evidence="4 8" id="KW-0560">Oxidoreductase</keyword>
<keyword evidence="9" id="KW-1185">Reference proteome</keyword>
<dbReference type="AlphaFoldDB" id="A0A518CWB7"/>
<dbReference type="InterPro" id="IPR033248">
    <property type="entry name" value="Transketolase_C"/>
</dbReference>
<dbReference type="Proteomes" id="UP000319342">
    <property type="component" value="Chromosome"/>
</dbReference>
<dbReference type="EC" id="1.2.4.4" evidence="3"/>
<dbReference type="Gene3D" id="3.40.50.970">
    <property type="match status" value="2"/>
</dbReference>
<reference evidence="8 9" key="1">
    <citation type="submission" date="2019-02" db="EMBL/GenBank/DDBJ databases">
        <title>Deep-cultivation of Planctomycetes and their phenomic and genomic characterization uncovers novel biology.</title>
        <authorList>
            <person name="Wiegand S."/>
            <person name="Jogler M."/>
            <person name="Boedeker C."/>
            <person name="Pinto D."/>
            <person name="Vollmers J."/>
            <person name="Rivas-Marin E."/>
            <person name="Kohn T."/>
            <person name="Peeters S.H."/>
            <person name="Heuer A."/>
            <person name="Rast P."/>
            <person name="Oberbeckmann S."/>
            <person name="Bunk B."/>
            <person name="Jeske O."/>
            <person name="Meyerdierks A."/>
            <person name="Storesund J.E."/>
            <person name="Kallscheuer N."/>
            <person name="Luecker S."/>
            <person name="Lage O.M."/>
            <person name="Pohl T."/>
            <person name="Merkel B.J."/>
            <person name="Hornburger P."/>
            <person name="Mueller R.-W."/>
            <person name="Bruemmer F."/>
            <person name="Labrenz M."/>
            <person name="Spormann A.M."/>
            <person name="Op den Camp H."/>
            <person name="Overmann J."/>
            <person name="Amann R."/>
            <person name="Jetten M.S.M."/>
            <person name="Mascher T."/>
            <person name="Medema M.H."/>
            <person name="Devos D.P."/>
            <person name="Kaster A.-K."/>
            <person name="Ovreas L."/>
            <person name="Rohde M."/>
            <person name="Galperin M.Y."/>
            <person name="Jogler C."/>
        </authorList>
    </citation>
    <scope>NUCLEOTIDE SEQUENCE [LARGE SCALE GENOMIC DNA]</scope>
    <source>
        <strain evidence="8 9">Pla163</strain>
    </source>
</reference>
<accession>A0A518CWB7</accession>
<sequence>MLVRDAPADAEVIGSEAVPPIRQPRLGRPTRWHAPSAPTPVRGGEEVARGVGPGAAVGYRLPLATRPSALTPHSRRSLSINRVAVVESRLDLLLETSAAAARALAPDERLAPGRGPTARQAVALFEDQVASRALDVAARDLKRSGASFYTISSAGHEQNGVLGTLLRTNDPCFLHYRSGAFMMARLRQVPDATPIFDTALSLCASSEDPVSGGRHKVWGSNAAWIPPQTSTIASHLPKALGTAFALARTRATGIEPTVPRDGIVACSFGDASANHATALAGVNSARYSFRKGNPTPILFVCEDNRIGISVETPRTWIRDHFGHLEHLRYVPAEGDLIEVWDAIDRAVRTCRNLRAPVFLHLHTVRLWGHAGSDVETTYRSLEEIEAIEDQDPILANAKTLIETGAATPEALRALVRDVRARVRAAAAEASGRPKLDSRADVIAPLAPHRPDAVRAAHAVADDARRTEVFGRTLPEARASATQHTMAAHINAALIDVFAARRETIAFGEDVGKKGGVYGVTKDLQKTFGQTRVFDTLLDETTILGLAQGAAHLGLLPVPEIQYLAYLHNAIDQLRGEACSLSFFSNGAYTNPMVVRIAGLAYQKGFGGHFHNDNSIGAVREIPGIRIAVPARGDDAARMLRGSIAMAKADGNVVVFLEPIALYHERDLYADGDGKWLTDYPDPSEILLPGEVGVYGEKATDLLIVSYANGLRLSLRAARVLERDHGIRARVVDVRWLAPLPHEAITEHAKDCRRVLVVDECRATGAGIADAVVARLAESRYAGPIASVRAADTYVPLGPATRHVLVTEEQIVDGAVELCR</sequence>
<name>A0A518CWB7_9BACT</name>
<feature type="domain" description="Transketolase-like pyrimidine-binding" evidence="7">
    <location>
        <begin position="483"/>
        <end position="664"/>
    </location>
</feature>
<evidence type="ECO:0000313" key="8">
    <source>
        <dbReference type="EMBL" id="QDU83519.1"/>
    </source>
</evidence>
<keyword evidence="8" id="KW-0670">Pyruvate</keyword>
<dbReference type="InterPro" id="IPR029061">
    <property type="entry name" value="THDP-binding"/>
</dbReference>